<feature type="compositionally biased region" description="Low complexity" evidence="3">
    <location>
        <begin position="483"/>
        <end position="496"/>
    </location>
</feature>
<feature type="chain" id="PRO_5004904438" evidence="4">
    <location>
        <begin position="27"/>
        <end position="939"/>
    </location>
</feature>
<dbReference type="InterPro" id="IPR011990">
    <property type="entry name" value="TPR-like_helical_dom_sf"/>
</dbReference>
<feature type="repeat" description="PPR" evidence="2">
    <location>
        <begin position="691"/>
        <end position="725"/>
    </location>
</feature>
<name>W7TN84_9STRA</name>
<feature type="compositionally biased region" description="Basic and acidic residues" evidence="3">
    <location>
        <begin position="161"/>
        <end position="178"/>
    </location>
</feature>
<feature type="domain" description="Pentatricopeptide repeat-containing protein-mitochondrial" evidence="5">
    <location>
        <begin position="663"/>
        <end position="784"/>
    </location>
</feature>
<feature type="compositionally biased region" description="Polar residues" evidence="3">
    <location>
        <begin position="439"/>
        <end position="460"/>
    </location>
</feature>
<evidence type="ECO:0000256" key="3">
    <source>
        <dbReference type="SAM" id="MobiDB-lite"/>
    </source>
</evidence>
<dbReference type="PROSITE" id="PS51375">
    <property type="entry name" value="PPR"/>
    <property type="match status" value="6"/>
</dbReference>
<feature type="repeat" description="PPR" evidence="2">
    <location>
        <begin position="726"/>
        <end position="760"/>
    </location>
</feature>
<feature type="signal peptide" evidence="4">
    <location>
        <begin position="1"/>
        <end position="26"/>
    </location>
</feature>
<comment type="caution">
    <text evidence="6">The sequence shown here is derived from an EMBL/GenBank/DDBJ whole genome shotgun (WGS) entry which is preliminary data.</text>
</comment>
<keyword evidence="4" id="KW-0732">Signal</keyword>
<feature type="repeat" description="PPR" evidence="2">
    <location>
        <begin position="656"/>
        <end position="690"/>
    </location>
</feature>
<evidence type="ECO:0000256" key="1">
    <source>
        <dbReference type="ARBA" id="ARBA00022737"/>
    </source>
</evidence>
<dbReference type="Pfam" id="PF23276">
    <property type="entry name" value="TPR_24"/>
    <property type="match status" value="1"/>
</dbReference>
<evidence type="ECO:0000256" key="4">
    <source>
        <dbReference type="SAM" id="SignalP"/>
    </source>
</evidence>
<feature type="repeat" description="PPR" evidence="2">
    <location>
        <begin position="216"/>
        <end position="250"/>
    </location>
</feature>
<keyword evidence="7" id="KW-1185">Reference proteome</keyword>
<organism evidence="6 7">
    <name type="scientific">Nannochloropsis gaditana</name>
    <dbReference type="NCBI Taxonomy" id="72520"/>
    <lineage>
        <taxon>Eukaryota</taxon>
        <taxon>Sar</taxon>
        <taxon>Stramenopiles</taxon>
        <taxon>Ochrophyta</taxon>
        <taxon>Eustigmatophyceae</taxon>
        <taxon>Eustigmatales</taxon>
        <taxon>Monodopsidaceae</taxon>
        <taxon>Nannochloropsis</taxon>
    </lineage>
</organism>
<sequence>MINTCKRVRWLLIGLIGYLEWSCCRNRIRNQTAAFSFKPHPSWSGANLLEGSRVTAFFFHASRHYNLNQQKYSYRLVADGGPLAFSALTSGEGAGSGSSSSSSRKDSNSSNKRKVTDRKRTSGSDDEIMGTGRRDGGQGQEQHVLPSHHKQPPHPSHRHQRQEGWGHRRWREASEGRQRGGVGGAGQSQWPVGDLEDVTQLRNLERTVEEITGPLDATMCRGALTACSRLHQPDKAAWIIEKMRERGPPPDETCYATAIDTCARKGRWSVAVSLLSTMRHTDGLAVENPTFAVVMAACHRAGQTERVLALLTEMEEAGTGGGNRGGAYATAVHSTLASREYGEMLRVLERMIAQGLDVEERLIHLVMGDLVREGRWQEAKAMLDLARRAGKLTADIYVKAVEACVPEGQWAEAFRHLETMHQEGFLRHVRVPLDGATASTMTLSSSPPSGPATLSSSRPYSSPGLDTTAPGTLANYGSGGAGASSSGSLSSSNGLPHHGGAGSTGSNPLPMEASEAAFRGAMSACRQAGDIERVFSLLDLRDSLLDKDLADYGHGPDPGRRQERRTPSMELYTLAFATCFEQERWDALPILLKHMAGHGRRPESVFFDELVRVLATSPTRRPSQTLASQISALRRLPLSQAQEGGTGVSVPCSSTLLLVFNTAIHACAAGGDWRLALDLLHELKGEKLRPDYYSFQAAIAACQRVGEWEQVLSLLQEMEASGYPPTLASYEAVMNACLRAQDWPRVVEILEGMKQVGVSPDAHFIEWILKALASRGQWRQSLEVVESLKGDRKKGGKEGGKEGGLLNNVVYNLAIKACDAGGEWKAAVKLVEDMRVKEGIRPDLYSFNTAVSACQKAGQVVQITRLLGRMEILQIRPNTYTFIMATATCLQTAAFDKLFEVFAAMERCGLDPDERFFRVLLQKFEGEGRWKESISTSCM</sequence>
<dbReference type="OrthoDB" id="185373at2759"/>
<protein>
    <submittedName>
        <fullName evidence="6">Pentatricopeptide repeat containing protein</fullName>
    </submittedName>
</protein>
<dbReference type="InterPro" id="IPR002885">
    <property type="entry name" value="PPR_rpt"/>
</dbReference>
<proteinExistence type="predicted"/>
<dbReference type="Gene3D" id="1.25.40.10">
    <property type="entry name" value="Tetratricopeptide repeat domain"/>
    <property type="match status" value="4"/>
</dbReference>
<feature type="region of interest" description="Disordered" evidence="3">
    <location>
        <begin position="439"/>
        <end position="511"/>
    </location>
</feature>
<dbReference type="EMBL" id="AZIL01002265">
    <property type="protein sequence ID" value="EWM22184.1"/>
    <property type="molecule type" value="Genomic_DNA"/>
</dbReference>
<dbReference type="Proteomes" id="UP000019335">
    <property type="component" value="Unassembled WGS sequence"/>
</dbReference>
<dbReference type="NCBIfam" id="TIGR00756">
    <property type="entry name" value="PPR"/>
    <property type="match status" value="3"/>
</dbReference>
<evidence type="ECO:0000313" key="6">
    <source>
        <dbReference type="EMBL" id="EWM22184.1"/>
    </source>
</evidence>
<reference evidence="6 7" key="1">
    <citation type="journal article" date="2014" name="Mol. Plant">
        <title>Chromosome Scale Genome Assembly and Transcriptome Profiling of Nannochloropsis gaditana in Nitrogen Depletion.</title>
        <authorList>
            <person name="Corteggiani Carpinelli E."/>
            <person name="Telatin A."/>
            <person name="Vitulo N."/>
            <person name="Forcato C."/>
            <person name="D'Angelo M."/>
            <person name="Schiavon R."/>
            <person name="Vezzi A."/>
            <person name="Giacometti G.M."/>
            <person name="Morosinotto T."/>
            <person name="Valle G."/>
        </authorList>
    </citation>
    <scope>NUCLEOTIDE SEQUENCE [LARGE SCALE GENOMIC DNA]</scope>
    <source>
        <strain evidence="6 7">B-31</strain>
    </source>
</reference>
<feature type="repeat" description="PPR" evidence="2">
    <location>
        <begin position="843"/>
        <end position="877"/>
    </location>
</feature>
<feature type="region of interest" description="Disordered" evidence="3">
    <location>
        <begin position="91"/>
        <end position="191"/>
    </location>
</feature>
<evidence type="ECO:0000259" key="5">
    <source>
        <dbReference type="Pfam" id="PF23276"/>
    </source>
</evidence>
<feature type="repeat" description="PPR" evidence="2">
    <location>
        <begin position="807"/>
        <end position="842"/>
    </location>
</feature>
<dbReference type="Pfam" id="PF01535">
    <property type="entry name" value="PPR"/>
    <property type="match status" value="2"/>
</dbReference>
<dbReference type="PANTHER" id="PTHR47447:SF17">
    <property type="entry name" value="OS12G0638900 PROTEIN"/>
    <property type="match status" value="1"/>
</dbReference>
<keyword evidence="1" id="KW-0677">Repeat</keyword>
<dbReference type="InterPro" id="IPR057027">
    <property type="entry name" value="TPR_mt"/>
</dbReference>
<dbReference type="Pfam" id="PF13812">
    <property type="entry name" value="PPR_3"/>
    <property type="match status" value="1"/>
</dbReference>
<gene>
    <name evidence="6" type="ORF">Naga_100645g2</name>
</gene>
<accession>W7TN84</accession>
<evidence type="ECO:0000256" key="2">
    <source>
        <dbReference type="PROSITE-ProRule" id="PRU00708"/>
    </source>
</evidence>
<dbReference type="PANTHER" id="PTHR47447">
    <property type="entry name" value="OS03G0856100 PROTEIN"/>
    <property type="match status" value="1"/>
</dbReference>
<dbReference type="AlphaFoldDB" id="W7TN84"/>
<evidence type="ECO:0000313" key="7">
    <source>
        <dbReference type="Proteomes" id="UP000019335"/>
    </source>
</evidence>
<feature type="compositionally biased region" description="Basic residues" evidence="3">
    <location>
        <begin position="146"/>
        <end position="160"/>
    </location>
</feature>